<organism evidence="2 3">
    <name type="scientific">Hadarchaeum yellowstonense</name>
    <dbReference type="NCBI Taxonomy" id="1776334"/>
    <lineage>
        <taxon>Archaea</taxon>
        <taxon>Methanobacteriati</taxon>
        <taxon>Candidatus Hadarchaeota</taxon>
        <taxon>Candidatus Hadarchaeia</taxon>
        <taxon>Candidatus Hadarchaeales</taxon>
        <taxon>Candidatus Hadarchaeaceae</taxon>
        <taxon>Candidatus Hadarchaeum</taxon>
    </lineage>
</organism>
<dbReference type="PANTHER" id="PTHR33303">
    <property type="entry name" value="CYTOPLASMIC PROTEIN-RELATED"/>
    <property type="match status" value="1"/>
</dbReference>
<name>A0A147JU04_HADYE</name>
<dbReference type="PANTHER" id="PTHR33303:SF2">
    <property type="entry name" value="COA-BINDING DOMAIN-CONTAINING PROTEIN"/>
    <property type="match status" value="1"/>
</dbReference>
<evidence type="ECO:0000313" key="2">
    <source>
        <dbReference type="EMBL" id="KUO39996.1"/>
    </source>
</evidence>
<accession>A0A147JU04</accession>
<dbReference type="AlphaFoldDB" id="A0A147JU04"/>
<reference evidence="2 3" key="1">
    <citation type="journal article" date="2016" name="Nat. Microbiol.">
        <title>Genomic inference of the metabolism of cosmopolitan subsurface Archaea, Hadesarchaea.</title>
        <authorList>
            <person name="Baker B.J."/>
            <person name="Saw J.H."/>
            <person name="Lind A.E."/>
            <person name="Lazar C.S."/>
            <person name="Hinrichs K.-U."/>
            <person name="Teske A.P."/>
            <person name="Ettema T.J."/>
        </authorList>
    </citation>
    <scope>NUCLEOTIDE SEQUENCE [LARGE SCALE GENOMIC DNA]</scope>
</reference>
<dbReference type="Gene3D" id="3.40.50.720">
    <property type="entry name" value="NAD(P)-binding Rossmann-like Domain"/>
    <property type="match status" value="1"/>
</dbReference>
<dbReference type="STRING" id="1776334.APZ16_06895"/>
<evidence type="ECO:0000313" key="3">
    <source>
        <dbReference type="Proteomes" id="UP000074294"/>
    </source>
</evidence>
<dbReference type="Proteomes" id="UP000074294">
    <property type="component" value="Unassembled WGS sequence"/>
</dbReference>
<comment type="caution">
    <text evidence="2">The sequence shown here is derived from an EMBL/GenBank/DDBJ whole genome shotgun (WGS) entry which is preliminary data.</text>
</comment>
<dbReference type="EMBL" id="LQMQ01000050">
    <property type="protein sequence ID" value="KUO39996.1"/>
    <property type="molecule type" value="Genomic_DNA"/>
</dbReference>
<dbReference type="InterPro" id="IPR003781">
    <property type="entry name" value="CoA-bd"/>
</dbReference>
<dbReference type="Pfam" id="PF13380">
    <property type="entry name" value="CoA_binding_2"/>
    <property type="match status" value="1"/>
</dbReference>
<dbReference type="SUPFAM" id="SSF51735">
    <property type="entry name" value="NAD(P)-binding Rossmann-fold domains"/>
    <property type="match status" value="1"/>
</dbReference>
<sequence length="150" mass="16609">MVVKDDDGLRMLLSVRTIAVVGMSKDPSKYGHKVGAYLKGHGYRIVPVNPAAEEILGEKSYPSLLDIPEEIQREIELVDIFRPSQDIPPIVKQAIELKRKHGKLRGIWMQLGIVNESAAALAEKAGLDAVMDRCLMIEHKRLRSPTGGTN</sequence>
<evidence type="ECO:0000259" key="1">
    <source>
        <dbReference type="SMART" id="SM00881"/>
    </source>
</evidence>
<proteinExistence type="predicted"/>
<gene>
    <name evidence="2" type="ORF">APZ16_06895</name>
</gene>
<feature type="domain" description="CoA-binding" evidence="1">
    <location>
        <begin position="12"/>
        <end position="113"/>
    </location>
</feature>
<dbReference type="InterPro" id="IPR036291">
    <property type="entry name" value="NAD(P)-bd_dom_sf"/>
</dbReference>
<dbReference type="SMART" id="SM00881">
    <property type="entry name" value="CoA_binding"/>
    <property type="match status" value="1"/>
</dbReference>
<protein>
    <recommendedName>
        <fullName evidence="1">CoA-binding domain-containing protein</fullName>
    </recommendedName>
</protein>